<proteinExistence type="predicted"/>
<dbReference type="SUPFAM" id="SSF53300">
    <property type="entry name" value="vWA-like"/>
    <property type="match status" value="1"/>
</dbReference>
<dbReference type="SMART" id="SM00327">
    <property type="entry name" value="VWA"/>
    <property type="match status" value="1"/>
</dbReference>
<comment type="caution">
    <text evidence="3">The sequence shown here is derived from an EMBL/GenBank/DDBJ whole genome shotgun (WGS) entry which is preliminary data.</text>
</comment>
<feature type="region of interest" description="Disordered" evidence="1">
    <location>
        <begin position="241"/>
        <end position="263"/>
    </location>
</feature>
<reference evidence="3 4" key="1">
    <citation type="journal article" date="2016" name="Nat. Commun.">
        <title>Thousands of microbial genomes shed light on interconnected biogeochemical processes in an aquifer system.</title>
        <authorList>
            <person name="Anantharaman K."/>
            <person name="Brown C.T."/>
            <person name="Hug L.A."/>
            <person name="Sharon I."/>
            <person name="Castelle C.J."/>
            <person name="Probst A.J."/>
            <person name="Thomas B.C."/>
            <person name="Singh A."/>
            <person name="Wilkins M.J."/>
            <person name="Karaoz U."/>
            <person name="Brodie E.L."/>
            <person name="Williams K.H."/>
            <person name="Hubbard S.S."/>
            <person name="Banfield J.F."/>
        </authorList>
    </citation>
    <scope>NUCLEOTIDE SEQUENCE [LARGE SCALE GENOMIC DNA]</scope>
</reference>
<sequence length="606" mass="69035">MERHITAESADSPAHKEALEFVQKNRDFFEHYARGRVKFEPAPAGLDTFAFDLEKDTIYINSRFYKELEFSDEKTSFAVLHETEHFLEKKQLLAENGGDKVFGRYLKRIKESEAYSHMDNCVSDVRENGAVVEKTNKSFRDLEIKLYKEDLFKETDFTGEPKHIQFCDTLLREARMPDEKCEVALEVREKLDALKEMKTEDGDNFFKILTSPDVPMSFRFSLQNEYIWPVVKELLDEDMKEKKGGEKKGGKNNGGKEAKADPNKIFKEAYGRAKKRVPNAVPTEEIEKAFKKWQTANSENQLDRADKEYAEKLGVKKEDLQKYRDIVKKLEQIKNPETNVGIVEELRNLIAKIIARRLKPAMAPRYPVEEGEELVDPAELVSQVKAGNLEPKVWETSEIKEQKGQKFGEVEITLVCDRSSSMMGEKLIEQQKAAALMMEALKEFADLCDEERVNMEKPLEVRSEIYSFQQDSDDSSPLKKMSKELGEKERIEITSVLSSAPGGTTDFIPLETIASGIDEELFNKIENGEVKKIVIVFTDGESNDAARVKRVLEILRQKKVVAVGVGITKDGRAALDTYAPNARLAETAEKLPPVLADLLKEHLLDI</sequence>
<name>A0A1F5XIM1_9BACT</name>
<dbReference type="Pfam" id="PF00092">
    <property type="entry name" value="VWA"/>
    <property type="match status" value="1"/>
</dbReference>
<dbReference type="PROSITE" id="PS50234">
    <property type="entry name" value="VWFA"/>
    <property type="match status" value="1"/>
</dbReference>
<dbReference type="InterPro" id="IPR036465">
    <property type="entry name" value="vWFA_dom_sf"/>
</dbReference>
<evidence type="ECO:0000313" key="3">
    <source>
        <dbReference type="EMBL" id="OGF87646.1"/>
    </source>
</evidence>
<gene>
    <name evidence="3" type="ORF">A3B19_02530</name>
</gene>
<evidence type="ECO:0000259" key="2">
    <source>
        <dbReference type="PROSITE" id="PS50234"/>
    </source>
</evidence>
<dbReference type="Gene3D" id="3.40.50.410">
    <property type="entry name" value="von Willebrand factor, type A domain"/>
    <property type="match status" value="1"/>
</dbReference>
<accession>A0A1F5XIM1</accession>
<dbReference type="AlphaFoldDB" id="A0A1F5XIM1"/>
<feature type="domain" description="VWFA" evidence="2">
    <location>
        <begin position="411"/>
        <end position="603"/>
    </location>
</feature>
<protein>
    <recommendedName>
        <fullName evidence="2">VWFA domain-containing protein</fullName>
    </recommendedName>
</protein>
<dbReference type="Proteomes" id="UP000177346">
    <property type="component" value="Unassembled WGS sequence"/>
</dbReference>
<dbReference type="EMBL" id="MFIF01000003">
    <property type="protein sequence ID" value="OGF87646.1"/>
    <property type="molecule type" value="Genomic_DNA"/>
</dbReference>
<organism evidence="3 4">
    <name type="scientific">Candidatus Giovannonibacteria bacterium RIFCSPLOWO2_01_FULL_46_32</name>
    <dbReference type="NCBI Taxonomy" id="1798353"/>
    <lineage>
        <taxon>Bacteria</taxon>
        <taxon>Candidatus Giovannoniibacteriota</taxon>
    </lineage>
</organism>
<dbReference type="InterPro" id="IPR002035">
    <property type="entry name" value="VWF_A"/>
</dbReference>
<evidence type="ECO:0000313" key="4">
    <source>
        <dbReference type="Proteomes" id="UP000177346"/>
    </source>
</evidence>
<evidence type="ECO:0000256" key="1">
    <source>
        <dbReference type="SAM" id="MobiDB-lite"/>
    </source>
</evidence>
<dbReference type="CDD" id="cd00198">
    <property type="entry name" value="vWFA"/>
    <property type="match status" value="1"/>
</dbReference>